<dbReference type="VEuPathDB" id="AmoebaDB:NF0062820"/>
<feature type="compositionally biased region" description="Acidic residues" evidence="1">
    <location>
        <begin position="360"/>
        <end position="370"/>
    </location>
</feature>
<evidence type="ECO:0000256" key="1">
    <source>
        <dbReference type="SAM" id="MobiDB-lite"/>
    </source>
</evidence>
<keyword evidence="2" id="KW-1133">Transmembrane helix</keyword>
<dbReference type="OMA" id="APISTEC"/>
<sequence length="370" mass="42267">MDEDNNNNHSNSFMKTTTTIHDETKKRWYDYIHSNHVCSCIFLLFSLVSIAFIIAFLVPMWQFAPISTECTLLSKSLNASFIGSDEKATFRKFRAEFTVSYTVNTAISGNSKQEIVSTLYGPSADSWWNTREAGYVLSSAIRNEFYQSYRVGQKFECFYSSSDVNAVVLEYDPRLNGLIAIPVALILLSLWICVHPEIEKYIRSKYQQRQSLKQYMELSQMEETYSKEMAEKVASDLFFDDTVGAYRRIGTGEIVQPAAETDHLDGDDEYELIEEEIEVIGKFFGQNVEEQGRFITKSEQMEREASENNEKNIKIVSSSSVQEESETKQEDQSGKGFSTSIQEATPKPPQPQHTLLVLDSDSEDDDDYDD</sequence>
<dbReference type="RefSeq" id="XP_044562137.1">
    <property type="nucleotide sequence ID" value="XM_044706718.1"/>
</dbReference>
<dbReference type="GeneID" id="68110634"/>
<gene>
    <name evidence="3" type="ORF">FDP41_003416</name>
</gene>
<proteinExistence type="predicted"/>
<dbReference type="EMBL" id="VFQX01000034">
    <property type="protein sequence ID" value="KAF0977424.1"/>
    <property type="molecule type" value="Genomic_DNA"/>
</dbReference>
<protein>
    <submittedName>
        <fullName evidence="3">Uncharacterized protein</fullName>
    </submittedName>
</protein>
<dbReference type="Proteomes" id="UP000444721">
    <property type="component" value="Unassembled WGS sequence"/>
</dbReference>
<accession>A0A6A5BT74</accession>
<keyword evidence="4" id="KW-1185">Reference proteome</keyword>
<reference evidence="3 4" key="1">
    <citation type="journal article" date="2019" name="Sci. Rep.">
        <title>Nanopore sequencing improves the draft genome of the human pathogenic amoeba Naegleria fowleri.</title>
        <authorList>
            <person name="Liechti N."/>
            <person name="Schurch N."/>
            <person name="Bruggmann R."/>
            <person name="Wittwer M."/>
        </authorList>
    </citation>
    <scope>NUCLEOTIDE SEQUENCE [LARGE SCALE GENOMIC DNA]</scope>
    <source>
        <strain evidence="3 4">ATCC 30894</strain>
    </source>
</reference>
<evidence type="ECO:0000313" key="4">
    <source>
        <dbReference type="Proteomes" id="UP000444721"/>
    </source>
</evidence>
<feature type="region of interest" description="Disordered" evidence="1">
    <location>
        <begin position="296"/>
        <end position="370"/>
    </location>
</feature>
<keyword evidence="2" id="KW-0472">Membrane</keyword>
<keyword evidence="2" id="KW-0812">Transmembrane</keyword>
<dbReference type="VEuPathDB" id="AmoebaDB:NfTy_071500"/>
<name>A0A6A5BT74_NAEFO</name>
<evidence type="ECO:0000313" key="3">
    <source>
        <dbReference type="EMBL" id="KAF0977424.1"/>
    </source>
</evidence>
<feature type="compositionally biased region" description="Basic and acidic residues" evidence="1">
    <location>
        <begin position="299"/>
        <end position="313"/>
    </location>
</feature>
<dbReference type="OrthoDB" id="10257214at2759"/>
<comment type="caution">
    <text evidence="3">The sequence shown here is derived from an EMBL/GenBank/DDBJ whole genome shotgun (WGS) entry which is preliminary data.</text>
</comment>
<organism evidence="3 4">
    <name type="scientific">Naegleria fowleri</name>
    <name type="common">Brain eating amoeba</name>
    <dbReference type="NCBI Taxonomy" id="5763"/>
    <lineage>
        <taxon>Eukaryota</taxon>
        <taxon>Discoba</taxon>
        <taxon>Heterolobosea</taxon>
        <taxon>Tetramitia</taxon>
        <taxon>Eutetramitia</taxon>
        <taxon>Vahlkampfiidae</taxon>
        <taxon>Naegleria</taxon>
    </lineage>
</organism>
<dbReference type="AlphaFoldDB" id="A0A6A5BT74"/>
<evidence type="ECO:0000256" key="2">
    <source>
        <dbReference type="SAM" id="Phobius"/>
    </source>
</evidence>
<feature type="transmembrane region" description="Helical" evidence="2">
    <location>
        <begin position="36"/>
        <end position="58"/>
    </location>
</feature>
<dbReference type="VEuPathDB" id="AmoebaDB:FDP41_003416"/>